<evidence type="ECO:0000313" key="1">
    <source>
        <dbReference type="EMBL" id="GKV32735.1"/>
    </source>
</evidence>
<proteinExistence type="predicted"/>
<organism evidence="1 2">
    <name type="scientific">Rubroshorea leprosula</name>
    <dbReference type="NCBI Taxonomy" id="152421"/>
    <lineage>
        <taxon>Eukaryota</taxon>
        <taxon>Viridiplantae</taxon>
        <taxon>Streptophyta</taxon>
        <taxon>Embryophyta</taxon>
        <taxon>Tracheophyta</taxon>
        <taxon>Spermatophyta</taxon>
        <taxon>Magnoliopsida</taxon>
        <taxon>eudicotyledons</taxon>
        <taxon>Gunneridae</taxon>
        <taxon>Pentapetalae</taxon>
        <taxon>rosids</taxon>
        <taxon>malvids</taxon>
        <taxon>Malvales</taxon>
        <taxon>Dipterocarpaceae</taxon>
        <taxon>Rubroshorea</taxon>
    </lineage>
</organism>
<reference evidence="1 2" key="1">
    <citation type="journal article" date="2021" name="Commun. Biol.">
        <title>The genome of Shorea leprosula (Dipterocarpaceae) highlights the ecological relevance of drought in aseasonal tropical rainforests.</title>
        <authorList>
            <person name="Ng K.K.S."/>
            <person name="Kobayashi M.J."/>
            <person name="Fawcett J.A."/>
            <person name="Hatakeyama M."/>
            <person name="Paape T."/>
            <person name="Ng C.H."/>
            <person name="Ang C.C."/>
            <person name="Tnah L.H."/>
            <person name="Lee C.T."/>
            <person name="Nishiyama T."/>
            <person name="Sese J."/>
            <person name="O'Brien M.J."/>
            <person name="Copetti D."/>
            <person name="Mohd Noor M.I."/>
            <person name="Ong R.C."/>
            <person name="Putra M."/>
            <person name="Sireger I.Z."/>
            <person name="Indrioko S."/>
            <person name="Kosugi Y."/>
            <person name="Izuno A."/>
            <person name="Isagi Y."/>
            <person name="Lee S.L."/>
            <person name="Shimizu K.K."/>
        </authorList>
    </citation>
    <scope>NUCLEOTIDE SEQUENCE [LARGE SCALE GENOMIC DNA]</scope>
    <source>
        <strain evidence="1">214</strain>
    </source>
</reference>
<accession>A0AAV5L6F8</accession>
<comment type="caution">
    <text evidence="1">The sequence shown here is derived from an EMBL/GenBank/DDBJ whole genome shotgun (WGS) entry which is preliminary data.</text>
</comment>
<keyword evidence="2" id="KW-1185">Reference proteome</keyword>
<sequence length="57" mass="6412">MDLPLVTPDIQQPEELSETAMVTNGGDDLRLLLAEGEQIDDEERVMRMVIRDGRGEN</sequence>
<gene>
    <name evidence="1" type="ORF">SLEP1_g41319</name>
</gene>
<protein>
    <submittedName>
        <fullName evidence="1">Uncharacterized protein</fullName>
    </submittedName>
</protein>
<dbReference type="AlphaFoldDB" id="A0AAV5L6F8"/>
<dbReference type="EMBL" id="BPVZ01000097">
    <property type="protein sequence ID" value="GKV32735.1"/>
    <property type="molecule type" value="Genomic_DNA"/>
</dbReference>
<evidence type="ECO:0000313" key="2">
    <source>
        <dbReference type="Proteomes" id="UP001054252"/>
    </source>
</evidence>
<dbReference type="Proteomes" id="UP001054252">
    <property type="component" value="Unassembled WGS sequence"/>
</dbReference>
<name>A0AAV5L6F8_9ROSI</name>